<gene>
    <name evidence="3" type="ORF">A2373_02120</name>
</gene>
<protein>
    <submittedName>
        <fullName evidence="3">Uncharacterized protein</fullName>
    </submittedName>
</protein>
<keyword evidence="2" id="KW-1133">Transmembrane helix</keyword>
<evidence type="ECO:0000256" key="1">
    <source>
        <dbReference type="SAM" id="MobiDB-lite"/>
    </source>
</evidence>
<keyword evidence="2" id="KW-0472">Membrane</keyword>
<feature type="transmembrane region" description="Helical" evidence="2">
    <location>
        <begin position="78"/>
        <end position="99"/>
    </location>
</feature>
<organism evidence="3 4">
    <name type="scientific">Candidatus Magasanikbacteria bacterium RIFOXYB1_FULL_40_15</name>
    <dbReference type="NCBI Taxonomy" id="1798697"/>
    <lineage>
        <taxon>Bacteria</taxon>
        <taxon>Candidatus Magasanikiibacteriota</taxon>
    </lineage>
</organism>
<sequence>MITEKEQSQDELPEPIDLKMDLPPEMEEKKDKKTKEKKETEIIKKKETLEELVEKNIKWSKAIYLQNKKIKGRLNMMVFVNYLKLVVIVAPIIIAIIYLPPLIGQYMKQLDSLLGGMPEGANFGEMLLEGFGLDGMFSNLTPEQIQQAQDAAKK</sequence>
<comment type="caution">
    <text evidence="3">The sequence shown here is derived from an EMBL/GenBank/DDBJ whole genome shotgun (WGS) entry which is preliminary data.</text>
</comment>
<dbReference type="AlphaFoldDB" id="A0A1F6NHB9"/>
<dbReference type="Proteomes" id="UP000176300">
    <property type="component" value="Unassembled WGS sequence"/>
</dbReference>
<accession>A0A1F6NHB9</accession>
<evidence type="ECO:0000313" key="4">
    <source>
        <dbReference type="Proteomes" id="UP000176300"/>
    </source>
</evidence>
<dbReference type="EMBL" id="MFQS01000013">
    <property type="protein sequence ID" value="OGH83436.1"/>
    <property type="molecule type" value="Genomic_DNA"/>
</dbReference>
<reference evidence="3 4" key="1">
    <citation type="journal article" date="2016" name="Nat. Commun.">
        <title>Thousands of microbial genomes shed light on interconnected biogeochemical processes in an aquifer system.</title>
        <authorList>
            <person name="Anantharaman K."/>
            <person name="Brown C.T."/>
            <person name="Hug L.A."/>
            <person name="Sharon I."/>
            <person name="Castelle C.J."/>
            <person name="Probst A.J."/>
            <person name="Thomas B.C."/>
            <person name="Singh A."/>
            <person name="Wilkins M.J."/>
            <person name="Karaoz U."/>
            <person name="Brodie E.L."/>
            <person name="Williams K.H."/>
            <person name="Hubbard S.S."/>
            <person name="Banfield J.F."/>
        </authorList>
    </citation>
    <scope>NUCLEOTIDE SEQUENCE [LARGE SCALE GENOMIC DNA]</scope>
</reference>
<keyword evidence="2" id="KW-0812">Transmembrane</keyword>
<name>A0A1F6NHB9_9BACT</name>
<feature type="region of interest" description="Disordered" evidence="1">
    <location>
        <begin position="1"/>
        <end position="37"/>
    </location>
</feature>
<evidence type="ECO:0000256" key="2">
    <source>
        <dbReference type="SAM" id="Phobius"/>
    </source>
</evidence>
<feature type="compositionally biased region" description="Basic and acidic residues" evidence="1">
    <location>
        <begin position="16"/>
        <end position="37"/>
    </location>
</feature>
<dbReference type="STRING" id="1798697.A2373_02120"/>
<evidence type="ECO:0000313" key="3">
    <source>
        <dbReference type="EMBL" id="OGH83436.1"/>
    </source>
</evidence>
<proteinExistence type="predicted"/>